<comment type="subcellular location">
    <subcellularLocation>
        <location evidence="1">Membrane</location>
    </subcellularLocation>
</comment>
<reference evidence="9" key="1">
    <citation type="submission" date="2017-10" db="EMBL/GenBank/DDBJ databases">
        <title>A new Pekin duck reference genome.</title>
        <authorList>
            <person name="Hou Z.-C."/>
            <person name="Zhou Z.-K."/>
            <person name="Zhu F."/>
            <person name="Hou S.-S."/>
        </authorList>
    </citation>
    <scope>NUCLEOTIDE SEQUENCE [LARGE SCALE GENOMIC DNA]</scope>
</reference>
<evidence type="ECO:0000256" key="1">
    <source>
        <dbReference type="ARBA" id="ARBA00004370"/>
    </source>
</evidence>
<evidence type="ECO:0000313" key="8">
    <source>
        <dbReference type="Ensembl" id="ENSAPLP00000014834.2"/>
    </source>
</evidence>
<evidence type="ECO:0000256" key="3">
    <source>
        <dbReference type="ARBA" id="ARBA00022692"/>
    </source>
</evidence>
<name>U3J5Q7_ANAPP</name>
<dbReference type="STRING" id="8840.ENSAPLP00000014834"/>
<protein>
    <submittedName>
        <fullName evidence="8">Uncharacterized protein</fullName>
    </submittedName>
</protein>
<keyword evidence="9" id="KW-1185">Reference proteome</keyword>
<evidence type="ECO:0000256" key="2">
    <source>
        <dbReference type="ARBA" id="ARBA00006843"/>
    </source>
</evidence>
<accession>U3J5Q7</accession>
<dbReference type="HOGENOM" id="CLU_124511_1_1_1"/>
<dbReference type="AlphaFoldDB" id="U3J5Q7"/>
<dbReference type="Ensembl" id="ENSAPLT00000015618.2">
    <property type="protein sequence ID" value="ENSAPLP00000014834.2"/>
    <property type="gene ID" value="ENSAPLG00000014996.2"/>
</dbReference>
<comment type="similarity">
    <text evidence="2">Belongs to the CD225/Dispanin family.</text>
</comment>
<dbReference type="InterPro" id="IPR007593">
    <property type="entry name" value="CD225/Dispanin_fam"/>
</dbReference>
<evidence type="ECO:0000256" key="4">
    <source>
        <dbReference type="ARBA" id="ARBA00022989"/>
    </source>
</evidence>
<sequence>MSTQGGEGSIHRRPGKHTGDPPSFSLISPPPPMPQLLVEPGGCPRPAGWCSLAPLPLQARDRTVAKDPMAANSYGRTARSLNIAALCLGIVGTIILVVVLALVYRPVYP</sequence>
<dbReference type="Proteomes" id="UP000016666">
    <property type="component" value="Unassembled WGS sequence"/>
</dbReference>
<organism evidence="8 9">
    <name type="scientific">Anas platyrhynchos platyrhynchos</name>
    <name type="common">Northern mallard</name>
    <dbReference type="NCBI Taxonomy" id="8840"/>
    <lineage>
        <taxon>Eukaryota</taxon>
        <taxon>Metazoa</taxon>
        <taxon>Chordata</taxon>
        <taxon>Craniata</taxon>
        <taxon>Vertebrata</taxon>
        <taxon>Euteleostomi</taxon>
        <taxon>Archelosauria</taxon>
        <taxon>Archosauria</taxon>
        <taxon>Dinosauria</taxon>
        <taxon>Saurischia</taxon>
        <taxon>Theropoda</taxon>
        <taxon>Coelurosauria</taxon>
        <taxon>Aves</taxon>
        <taxon>Neognathae</taxon>
        <taxon>Galloanserae</taxon>
        <taxon>Anseriformes</taxon>
        <taxon>Anatidae</taxon>
        <taxon>Anatinae</taxon>
        <taxon>Anas</taxon>
    </lineage>
</organism>
<evidence type="ECO:0000256" key="7">
    <source>
        <dbReference type="SAM" id="Phobius"/>
    </source>
</evidence>
<feature type="region of interest" description="Disordered" evidence="6">
    <location>
        <begin position="1"/>
        <end position="34"/>
    </location>
</feature>
<evidence type="ECO:0000313" key="9">
    <source>
        <dbReference type="Proteomes" id="UP000016666"/>
    </source>
</evidence>
<proteinExistence type="inferred from homology"/>
<evidence type="ECO:0000256" key="6">
    <source>
        <dbReference type="SAM" id="MobiDB-lite"/>
    </source>
</evidence>
<reference evidence="8" key="3">
    <citation type="submission" date="2025-09" db="UniProtKB">
        <authorList>
            <consortium name="Ensembl"/>
        </authorList>
    </citation>
    <scope>IDENTIFICATION</scope>
</reference>
<keyword evidence="3 7" id="KW-0812">Transmembrane</keyword>
<dbReference type="Pfam" id="PF04505">
    <property type="entry name" value="CD225"/>
    <property type="match status" value="1"/>
</dbReference>
<keyword evidence="4 7" id="KW-1133">Transmembrane helix</keyword>
<feature type="transmembrane region" description="Helical" evidence="7">
    <location>
        <begin position="83"/>
        <end position="104"/>
    </location>
</feature>
<evidence type="ECO:0000256" key="5">
    <source>
        <dbReference type="ARBA" id="ARBA00023136"/>
    </source>
</evidence>
<reference evidence="8" key="2">
    <citation type="submission" date="2025-08" db="UniProtKB">
        <authorList>
            <consortium name="Ensembl"/>
        </authorList>
    </citation>
    <scope>IDENTIFICATION</scope>
</reference>
<keyword evidence="5 7" id="KW-0472">Membrane</keyword>